<feature type="region of interest" description="Disordered" evidence="8">
    <location>
        <begin position="1135"/>
        <end position="1170"/>
    </location>
</feature>
<gene>
    <name evidence="10" type="ORF">GMBLW1_49220</name>
</gene>
<evidence type="ECO:0000256" key="5">
    <source>
        <dbReference type="ARBA" id="ARBA00022692"/>
    </source>
</evidence>
<evidence type="ECO:0000256" key="2">
    <source>
        <dbReference type="ARBA" id="ARBA00022448"/>
    </source>
</evidence>
<feature type="transmembrane region" description="Helical" evidence="9">
    <location>
        <begin position="12"/>
        <end position="34"/>
    </location>
</feature>
<accession>A0A6C2YSC9</accession>
<evidence type="ECO:0000313" key="10">
    <source>
        <dbReference type="EMBL" id="VIP04271.1"/>
    </source>
</evidence>
<name>A0A6C2YSC9_9BACT</name>
<evidence type="ECO:0000256" key="7">
    <source>
        <dbReference type="ARBA" id="ARBA00023136"/>
    </source>
</evidence>
<keyword evidence="5 9" id="KW-0812">Transmembrane</keyword>
<evidence type="ECO:0000256" key="6">
    <source>
        <dbReference type="ARBA" id="ARBA00022989"/>
    </source>
</evidence>
<feature type="transmembrane region" description="Helical" evidence="9">
    <location>
        <begin position="1067"/>
        <end position="1087"/>
    </location>
</feature>
<feature type="transmembrane region" description="Helical" evidence="9">
    <location>
        <begin position="1099"/>
        <end position="1125"/>
    </location>
</feature>
<evidence type="ECO:0000256" key="9">
    <source>
        <dbReference type="SAM" id="Phobius"/>
    </source>
</evidence>
<dbReference type="PRINTS" id="PR00702">
    <property type="entry name" value="ACRIFLAVINRP"/>
</dbReference>
<dbReference type="SUPFAM" id="SSF82866">
    <property type="entry name" value="Multidrug efflux transporter AcrB transmembrane domain"/>
    <property type="match status" value="2"/>
</dbReference>
<keyword evidence="4" id="KW-0997">Cell inner membrane</keyword>
<dbReference type="GO" id="GO:0042910">
    <property type="term" value="F:xenobiotic transmembrane transporter activity"/>
    <property type="evidence" value="ECO:0007669"/>
    <property type="project" value="TreeGrafter"/>
</dbReference>
<dbReference type="Gene3D" id="3.30.2090.10">
    <property type="entry name" value="Multidrug efflux transporter AcrB TolC docking domain, DN and DC subdomains"/>
    <property type="match status" value="2"/>
</dbReference>
<keyword evidence="2" id="KW-0813">Transport</keyword>
<feature type="transmembrane region" description="Helical" evidence="9">
    <location>
        <begin position="363"/>
        <end position="382"/>
    </location>
</feature>
<evidence type="ECO:0000256" key="8">
    <source>
        <dbReference type="SAM" id="MobiDB-lite"/>
    </source>
</evidence>
<comment type="subcellular location">
    <subcellularLocation>
        <location evidence="1">Cell inner membrane</location>
        <topology evidence="1">Multi-pass membrane protein</topology>
    </subcellularLocation>
</comment>
<dbReference type="SUPFAM" id="SSF82693">
    <property type="entry name" value="Multidrug efflux transporter AcrB pore domain, PN1, PN2, PC1 and PC2 subdomains"/>
    <property type="match status" value="4"/>
</dbReference>
<dbReference type="Gene3D" id="3.30.70.1440">
    <property type="entry name" value="Multidrug efflux transporter AcrB pore domain"/>
    <property type="match status" value="1"/>
</dbReference>
<dbReference type="FunCoup" id="A0A6C2YSC9">
    <property type="interactions" value="401"/>
</dbReference>
<dbReference type="InParanoid" id="A0A6C2YSC9"/>
<keyword evidence="11" id="KW-1185">Reference proteome</keyword>
<dbReference type="FunFam" id="3.30.70.1430:FF:000001">
    <property type="entry name" value="Efflux pump membrane transporter"/>
    <property type="match status" value="1"/>
</dbReference>
<feature type="transmembrane region" description="Helical" evidence="9">
    <location>
        <begin position="996"/>
        <end position="1016"/>
    </location>
</feature>
<feature type="transmembrane region" description="Helical" evidence="9">
    <location>
        <begin position="625"/>
        <end position="651"/>
    </location>
</feature>
<dbReference type="FunFam" id="1.20.1640.10:FF:000001">
    <property type="entry name" value="Efflux pump membrane transporter"/>
    <property type="match status" value="1"/>
</dbReference>
<reference evidence="10" key="1">
    <citation type="submission" date="2019-04" db="EMBL/GenBank/DDBJ databases">
        <authorList>
            <consortium name="Science for Life Laboratories"/>
        </authorList>
    </citation>
    <scope>NUCLEOTIDE SEQUENCE</scope>
    <source>
        <strain evidence="10">MBLW1</strain>
    </source>
</reference>
<feature type="transmembrane region" description="Helical" evidence="9">
    <location>
        <begin position="970"/>
        <end position="989"/>
    </location>
</feature>
<feature type="transmembrane region" description="Helical" evidence="9">
    <location>
        <begin position="389"/>
        <end position="410"/>
    </location>
</feature>
<dbReference type="RefSeq" id="WP_162661581.1">
    <property type="nucleotide sequence ID" value="NZ_LR593887.1"/>
</dbReference>
<evidence type="ECO:0000256" key="1">
    <source>
        <dbReference type="ARBA" id="ARBA00004429"/>
    </source>
</evidence>
<feature type="transmembrane region" description="Helical" evidence="9">
    <location>
        <begin position="416"/>
        <end position="439"/>
    </location>
</feature>
<feature type="transmembrane region" description="Helical" evidence="9">
    <location>
        <begin position="1022"/>
        <end position="1046"/>
    </location>
</feature>
<dbReference type="Proteomes" id="UP000464378">
    <property type="component" value="Chromosome"/>
</dbReference>
<dbReference type="Gene3D" id="3.30.70.1430">
    <property type="entry name" value="Multidrug efflux transporter AcrB pore domain"/>
    <property type="match status" value="2"/>
</dbReference>
<dbReference type="Gene3D" id="3.30.70.1320">
    <property type="entry name" value="Multidrug efflux transporter AcrB pore domain like"/>
    <property type="match status" value="1"/>
</dbReference>
<dbReference type="SUPFAM" id="SSF82714">
    <property type="entry name" value="Multidrug efflux transporter AcrB TolC docking domain, DN and DC subdomains"/>
    <property type="match status" value="2"/>
</dbReference>
<feature type="compositionally biased region" description="Low complexity" evidence="8">
    <location>
        <begin position="1135"/>
        <end position="1146"/>
    </location>
</feature>
<dbReference type="PANTHER" id="PTHR32063">
    <property type="match status" value="1"/>
</dbReference>
<evidence type="ECO:0008006" key="12">
    <source>
        <dbReference type="Google" id="ProtNLM"/>
    </source>
</evidence>
<keyword evidence="6 9" id="KW-1133">Transmembrane helix</keyword>
<feature type="transmembrane region" description="Helical" evidence="9">
    <location>
        <begin position="492"/>
        <end position="517"/>
    </location>
</feature>
<evidence type="ECO:0000313" key="11">
    <source>
        <dbReference type="Proteomes" id="UP000464378"/>
    </source>
</evidence>
<dbReference type="EMBL" id="LR593887">
    <property type="protein sequence ID" value="VTS05905.1"/>
    <property type="molecule type" value="Genomic_DNA"/>
</dbReference>
<feature type="transmembrane region" description="Helical" evidence="9">
    <location>
        <begin position="538"/>
        <end position="556"/>
    </location>
</feature>
<dbReference type="InterPro" id="IPR027463">
    <property type="entry name" value="AcrB_DN_DC_subdom"/>
</dbReference>
<feature type="transmembrane region" description="Helical" evidence="9">
    <location>
        <begin position="583"/>
        <end position="604"/>
    </location>
</feature>
<dbReference type="Gene3D" id="1.20.1640.10">
    <property type="entry name" value="Multidrug efflux transporter AcrB transmembrane domain"/>
    <property type="match status" value="3"/>
</dbReference>
<dbReference type="GO" id="GO:0005886">
    <property type="term" value="C:plasma membrane"/>
    <property type="evidence" value="ECO:0007669"/>
    <property type="project" value="UniProtKB-SubCell"/>
</dbReference>
<dbReference type="KEGG" id="tim:GMBLW1_49220"/>
<sequence length="1170" mass="126392">MLAKFFVDRPIFAWVISIVITLAGLAAALTLPIAQYPEISPPTISVSASYPGANARVVADTVAAPIEQQVNGVENMLYMSSQCTNDGNYTLTITFALGTDLNTAQVLVQNRVSLATAQLPDEVQRQGLNIKKKSPNILLVINLFSPDSSRDQLFLSNYATIQMKDEIARIPGVGDVTLFGQQDYSMRAWLNPEKMAADGITTQDVVNAIKEQNVQVAAGQIGQEPVPQGQSLQLTISTLGRLVDVQQFEKIVVKVGGSSPKIATGADVNSSTNVTDSVTRPAVLLKDIARVELTAKNQDQSCTLDGMPSVGLAIFQLPGSNALQVAEAVEAKLQEFRARFPTGIDAAVRYDTTPFITQSVEEVFNTLRDAIILVAIVVLCFLQDWRAMILPMIDVPVALTGTFAVMYLFGFSMNNLTLFGLVLAIGIVVDDAIVVLENIERWIAMGYDARTATIKAMGEVTGPIIAITLVLSCVFIPSTFVSGISGQFYRQFAIVIAASMAISAINAMTMSPARAVSIFKGQEKKHGEHHDPHAGKEALPWWGIMFLFGLLTLWGLDTIVRHRLGLIGGAGESASWNDHLLKAAFVIPGLVIGYLLAARVNWVLGRFFGVFNRAFEFCTRVYGRVIAGLLRISFVVMVLYGGLLFLTYLGLTKTPVGFIPFQDKGYLLVNVQLPDSASVQRTRAVLKQVDELCRGTPGVAHTIGIAGYSIVQGANGSNFASVFVVLEEFEERKSDHEKNGFAILFKLQAQLRREVQDAVVSIFPAPPVDGLGSAGGFKFIVEDRSDSGPDAIQAAANAMIAESTKDPGVSAAFTQYRSAVPQLYAEIDRMKCKQLGVQLSDVFNTLQVFLGGSYVNDFNRFGRTWQVNLQADAKYRVTADYVKRLKVRNDKGDMVLLGALARIEDTTGPVMVQRYNMYPSASINGSLAAGTSTGDGIRVIVTAAEKALPRGMTYEWTELFYLQQLEGSSAIYAFVGAVLLVFLVLAAQYESWSLPMSILLVVPMCVLSAIIGIRAVGLDINIFVQVGLIVLIGLAAKNAILIVEFAQQQRHEGLGLKDATLKAVEMRLRPIVMTSFAFILGVVPLVVAEGAGAEMRKTLGIAVFSGMLGVTIFGIFLTPVFYYFISRINGVPANTPTTPTPSDADSPPTPPMTPPSAAEPKPMSPPHAGH</sequence>
<dbReference type="AlphaFoldDB" id="A0A6C2YSC9"/>
<dbReference type="InterPro" id="IPR001036">
    <property type="entry name" value="Acrflvin-R"/>
</dbReference>
<proteinExistence type="predicted"/>
<feature type="transmembrane region" description="Helical" evidence="9">
    <location>
        <begin position="460"/>
        <end position="480"/>
    </location>
</feature>
<dbReference type="Pfam" id="PF00873">
    <property type="entry name" value="ACR_tran"/>
    <property type="match status" value="2"/>
</dbReference>
<protein>
    <recommendedName>
        <fullName evidence="12">SSD domain-containing protein</fullName>
    </recommendedName>
</protein>
<evidence type="ECO:0000256" key="3">
    <source>
        <dbReference type="ARBA" id="ARBA00022475"/>
    </source>
</evidence>
<keyword evidence="7 9" id="KW-0472">Membrane</keyword>
<keyword evidence="3" id="KW-1003">Cell membrane</keyword>
<organism evidence="10">
    <name type="scientific">Tuwongella immobilis</name>
    <dbReference type="NCBI Taxonomy" id="692036"/>
    <lineage>
        <taxon>Bacteria</taxon>
        <taxon>Pseudomonadati</taxon>
        <taxon>Planctomycetota</taxon>
        <taxon>Planctomycetia</taxon>
        <taxon>Gemmatales</taxon>
        <taxon>Gemmataceae</taxon>
        <taxon>Tuwongella</taxon>
    </lineage>
</organism>
<dbReference type="EMBL" id="LR586016">
    <property type="protein sequence ID" value="VIP04271.1"/>
    <property type="molecule type" value="Genomic_DNA"/>
</dbReference>
<dbReference type="PANTHER" id="PTHR32063:SF11">
    <property type="entry name" value="CATION OR DRUG EFFLUX SYSTEM PROTEIN"/>
    <property type="match status" value="1"/>
</dbReference>
<evidence type="ECO:0000256" key="4">
    <source>
        <dbReference type="ARBA" id="ARBA00022519"/>
    </source>
</evidence>